<comment type="caution">
    <text evidence="7">The sequence shown here is derived from an EMBL/GenBank/DDBJ whole genome shotgun (WGS) entry which is preliminary data.</text>
</comment>
<proteinExistence type="predicted"/>
<keyword evidence="8" id="KW-1185">Reference proteome</keyword>
<dbReference type="Proteomes" id="UP000598196">
    <property type="component" value="Unassembled WGS sequence"/>
</dbReference>
<dbReference type="EMBL" id="BMLP01000007">
    <property type="protein sequence ID" value="GGO36221.1"/>
    <property type="molecule type" value="Genomic_DNA"/>
</dbReference>
<dbReference type="AlphaFoldDB" id="A0A917YM01"/>
<gene>
    <name evidence="7" type="ORF">GCM10010991_29830</name>
</gene>
<dbReference type="InterPro" id="IPR029052">
    <property type="entry name" value="Metallo-depent_PP-like"/>
</dbReference>
<evidence type="ECO:0000256" key="4">
    <source>
        <dbReference type="ARBA" id="ARBA00023136"/>
    </source>
</evidence>
<dbReference type="InterPro" id="IPR043461">
    <property type="entry name" value="LpxH-like"/>
</dbReference>
<dbReference type="GO" id="GO:0016020">
    <property type="term" value="C:membrane"/>
    <property type="evidence" value="ECO:0007669"/>
    <property type="project" value="GOC"/>
</dbReference>
<keyword evidence="7" id="KW-0378">Hydrolase</keyword>
<evidence type="ECO:0000259" key="6">
    <source>
        <dbReference type="Pfam" id="PF00149"/>
    </source>
</evidence>
<keyword evidence="4" id="KW-0472">Membrane</keyword>
<keyword evidence="1" id="KW-1003">Cell membrane</keyword>
<dbReference type="PANTHER" id="PTHR34990:SF2">
    <property type="entry name" value="BLL8164 PROTEIN"/>
    <property type="match status" value="1"/>
</dbReference>
<dbReference type="GO" id="GO:0009245">
    <property type="term" value="P:lipid A biosynthetic process"/>
    <property type="evidence" value="ECO:0007669"/>
    <property type="project" value="TreeGrafter"/>
</dbReference>
<evidence type="ECO:0000256" key="2">
    <source>
        <dbReference type="ARBA" id="ARBA00022519"/>
    </source>
</evidence>
<name>A0A917YM01_9RHOB</name>
<sequence length="267" mass="29574">MDLAQPTLHHRALFLSDLHLGAMGSRADRLLEFLRGVSADTIYLVGDVLDLWHPRRPVWGQAEEAVLSLLSDRADRGTRVVYLIGNHDAAALADRRRLPPSFEIALECLHRAGNGRSYLVLHGDVADARIFRSHLSTRIGSWTNSGLRRLDLALSRLRRQSRVEQRSLIEAALAGVNALMALGSRHERRLIAMARALGQDGVICGHFHKPMLHHDHGLTYANCGDWMDSFTSVAEDADGHLKLVRWQGVSQDARAGQDDPTLVGAAR</sequence>
<evidence type="ECO:0000256" key="3">
    <source>
        <dbReference type="ARBA" id="ARBA00022723"/>
    </source>
</evidence>
<evidence type="ECO:0000313" key="7">
    <source>
        <dbReference type="EMBL" id="GGO36221.1"/>
    </source>
</evidence>
<dbReference type="GO" id="GO:0046872">
    <property type="term" value="F:metal ion binding"/>
    <property type="evidence" value="ECO:0007669"/>
    <property type="project" value="UniProtKB-KW"/>
</dbReference>
<feature type="domain" description="Calcineurin-like phosphoesterase" evidence="6">
    <location>
        <begin position="11"/>
        <end position="210"/>
    </location>
</feature>
<dbReference type="GO" id="GO:0008758">
    <property type="term" value="F:UDP-2,3-diacylglucosamine hydrolase activity"/>
    <property type="evidence" value="ECO:0007669"/>
    <property type="project" value="TreeGrafter"/>
</dbReference>
<dbReference type="InterPro" id="IPR004843">
    <property type="entry name" value="Calcineurin-like_PHP"/>
</dbReference>
<accession>A0A917YM01</accession>
<organism evidence="7 8">
    <name type="scientific">Gemmobacter aquaticus</name>
    <dbReference type="NCBI Taxonomy" id="490185"/>
    <lineage>
        <taxon>Bacteria</taxon>
        <taxon>Pseudomonadati</taxon>
        <taxon>Pseudomonadota</taxon>
        <taxon>Alphaproteobacteria</taxon>
        <taxon>Rhodobacterales</taxon>
        <taxon>Paracoccaceae</taxon>
        <taxon>Gemmobacter</taxon>
    </lineage>
</organism>
<keyword evidence="5" id="KW-0464">Manganese</keyword>
<dbReference type="Pfam" id="PF00149">
    <property type="entry name" value="Metallophos"/>
    <property type="match status" value="1"/>
</dbReference>
<dbReference type="RefSeq" id="WP_146287686.1">
    <property type="nucleotide sequence ID" value="NZ_BMLP01000007.1"/>
</dbReference>
<protein>
    <submittedName>
        <fullName evidence="7">UDP-2,3-diacylglucosamine hydrolase</fullName>
    </submittedName>
</protein>
<dbReference type="Gene3D" id="3.60.21.10">
    <property type="match status" value="1"/>
</dbReference>
<keyword evidence="2" id="KW-0997">Cell inner membrane</keyword>
<reference evidence="7 8" key="1">
    <citation type="journal article" date="2014" name="Int. J. Syst. Evol. Microbiol.">
        <title>Complete genome sequence of Corynebacterium casei LMG S-19264T (=DSM 44701T), isolated from a smear-ripened cheese.</title>
        <authorList>
            <consortium name="US DOE Joint Genome Institute (JGI-PGF)"/>
            <person name="Walter F."/>
            <person name="Albersmeier A."/>
            <person name="Kalinowski J."/>
            <person name="Ruckert C."/>
        </authorList>
    </citation>
    <scope>NUCLEOTIDE SEQUENCE [LARGE SCALE GENOMIC DNA]</scope>
    <source>
        <strain evidence="7 8">CGMCC 1.7029</strain>
    </source>
</reference>
<keyword evidence="3" id="KW-0479">Metal-binding</keyword>
<dbReference type="OrthoDB" id="9802481at2"/>
<evidence type="ECO:0000313" key="8">
    <source>
        <dbReference type="Proteomes" id="UP000598196"/>
    </source>
</evidence>
<dbReference type="CDD" id="cd07398">
    <property type="entry name" value="MPP_YbbF-LpxH"/>
    <property type="match status" value="1"/>
</dbReference>
<evidence type="ECO:0000256" key="1">
    <source>
        <dbReference type="ARBA" id="ARBA00022475"/>
    </source>
</evidence>
<dbReference type="SUPFAM" id="SSF56300">
    <property type="entry name" value="Metallo-dependent phosphatases"/>
    <property type="match status" value="1"/>
</dbReference>
<dbReference type="PANTHER" id="PTHR34990">
    <property type="entry name" value="UDP-2,3-DIACYLGLUCOSAMINE HYDROLASE-RELATED"/>
    <property type="match status" value="1"/>
</dbReference>
<evidence type="ECO:0000256" key="5">
    <source>
        <dbReference type="ARBA" id="ARBA00023211"/>
    </source>
</evidence>